<dbReference type="OrthoDB" id="10494291at2759"/>
<reference evidence="7" key="1">
    <citation type="submission" date="2021-02" db="EMBL/GenBank/DDBJ databases">
        <authorList>
            <person name="Nowell W R."/>
        </authorList>
    </citation>
    <scope>NUCLEOTIDE SEQUENCE</scope>
    <source>
        <strain evidence="7">Ploen Becks lab</strain>
    </source>
</reference>
<comment type="caution">
    <text evidence="7">The sequence shown here is derived from an EMBL/GenBank/DDBJ whole genome shotgun (WGS) entry which is preliminary data.</text>
</comment>
<accession>A0A814DU83</accession>
<dbReference type="InterPro" id="IPR017452">
    <property type="entry name" value="GPCR_Rhodpsn_7TM"/>
</dbReference>
<feature type="transmembrane region" description="Helical" evidence="5">
    <location>
        <begin position="145"/>
        <end position="163"/>
    </location>
</feature>
<dbReference type="Proteomes" id="UP000663879">
    <property type="component" value="Unassembled WGS sequence"/>
</dbReference>
<evidence type="ECO:0000313" key="7">
    <source>
        <dbReference type="EMBL" id="CAF0961799.1"/>
    </source>
</evidence>
<evidence type="ECO:0000256" key="5">
    <source>
        <dbReference type="SAM" id="Phobius"/>
    </source>
</evidence>
<evidence type="ECO:0000256" key="2">
    <source>
        <dbReference type="ARBA" id="ARBA00022692"/>
    </source>
</evidence>
<dbReference type="InterPro" id="IPR052954">
    <property type="entry name" value="GPCR-Ligand_Int"/>
</dbReference>
<dbReference type="PANTHER" id="PTHR46641">
    <property type="entry name" value="FMRFAMIDE RECEPTOR-RELATED"/>
    <property type="match status" value="1"/>
</dbReference>
<protein>
    <recommendedName>
        <fullName evidence="6">G-protein coupled receptors family 1 profile domain-containing protein</fullName>
    </recommendedName>
</protein>
<sequence>MNSTYDKLFEWSTILNIYACSLFVLIGCFGGLITLMVFCHARGRLPKIGAHNYLGILTIANCIFLVLHWLINTTQIIISYLELSTFSILFLILNTVNTNEYTCKIMNFTCTFTRSLSTYLTLTFSFERTISIYFPFKIITHKQNCIFKIVLIFLIILSSLVSFKDYQNYKLIKFSNQSLILCEIPEDKFQSHLNSKLIFTVLTLLFPIFLIILLNISILFRMNRKKNYLNVNQYFSFNVKTTQKLRRFLSIKTEVEDDLDDNTNGKCYQLNESIMIHKANCEENEANSLDGEVSNLFLKKNDNFCIIKIDLDKERKEKGLCFIPKPHLVVLNKNNGQVSLYEDKQRSEISVSKVEFVRNSKTSPNSSINSVTMIKESSLCNDTCKKKPRDIKKRRTFKIHCINHKFYKTKILIILTSLYVISNIPYFLSIHQLPFNNINTNGSYSNGVDYYARNIFFYQSNEYVFLKCKFHTYLLLSEILYVFNYSISGFLLFSYGKIYRLHLMSLLARLHLVKPR</sequence>
<evidence type="ECO:0000256" key="1">
    <source>
        <dbReference type="ARBA" id="ARBA00004370"/>
    </source>
</evidence>
<keyword evidence="3 5" id="KW-1133">Transmembrane helix</keyword>
<dbReference type="GO" id="GO:0016020">
    <property type="term" value="C:membrane"/>
    <property type="evidence" value="ECO:0007669"/>
    <property type="project" value="UniProtKB-SubCell"/>
</dbReference>
<dbReference type="Gene3D" id="1.20.1070.10">
    <property type="entry name" value="Rhodopsin 7-helix transmembrane proteins"/>
    <property type="match status" value="1"/>
</dbReference>
<feature type="transmembrane region" description="Helical" evidence="5">
    <location>
        <begin position="197"/>
        <end position="220"/>
    </location>
</feature>
<gene>
    <name evidence="7" type="ORF">OXX778_LOCUS14489</name>
</gene>
<keyword evidence="8" id="KW-1185">Reference proteome</keyword>
<dbReference type="AlphaFoldDB" id="A0A814DU83"/>
<dbReference type="PROSITE" id="PS51257">
    <property type="entry name" value="PROKAR_LIPOPROTEIN"/>
    <property type="match status" value="1"/>
</dbReference>
<feature type="transmembrane region" description="Helical" evidence="5">
    <location>
        <begin position="473"/>
        <end position="495"/>
    </location>
</feature>
<organism evidence="7 8">
    <name type="scientific">Brachionus calyciflorus</name>
    <dbReference type="NCBI Taxonomy" id="104777"/>
    <lineage>
        <taxon>Eukaryota</taxon>
        <taxon>Metazoa</taxon>
        <taxon>Spiralia</taxon>
        <taxon>Gnathifera</taxon>
        <taxon>Rotifera</taxon>
        <taxon>Eurotatoria</taxon>
        <taxon>Monogononta</taxon>
        <taxon>Pseudotrocha</taxon>
        <taxon>Ploima</taxon>
        <taxon>Brachionidae</taxon>
        <taxon>Brachionus</taxon>
    </lineage>
</organism>
<dbReference type="PANTHER" id="PTHR46641:SF25">
    <property type="entry name" value="CNMAMIDE RECEPTOR-RELATED"/>
    <property type="match status" value="1"/>
</dbReference>
<proteinExistence type="predicted"/>
<feature type="transmembrane region" description="Helical" evidence="5">
    <location>
        <begin position="50"/>
        <end position="71"/>
    </location>
</feature>
<name>A0A814DU83_9BILA</name>
<evidence type="ECO:0000313" key="8">
    <source>
        <dbReference type="Proteomes" id="UP000663879"/>
    </source>
</evidence>
<dbReference type="PROSITE" id="PS50262">
    <property type="entry name" value="G_PROTEIN_RECEP_F1_2"/>
    <property type="match status" value="1"/>
</dbReference>
<dbReference type="SUPFAM" id="SSF81321">
    <property type="entry name" value="Family A G protein-coupled receptor-like"/>
    <property type="match status" value="1"/>
</dbReference>
<keyword evidence="4 5" id="KW-0472">Membrane</keyword>
<keyword evidence="2 5" id="KW-0812">Transmembrane</keyword>
<feature type="transmembrane region" description="Helical" evidence="5">
    <location>
        <begin position="15"/>
        <end position="38"/>
    </location>
</feature>
<feature type="transmembrane region" description="Helical" evidence="5">
    <location>
        <begin position="77"/>
        <end position="96"/>
    </location>
</feature>
<feature type="domain" description="G-protein coupled receptors family 1 profile" evidence="6">
    <location>
        <begin position="30"/>
        <end position="227"/>
    </location>
</feature>
<feature type="transmembrane region" description="Helical" evidence="5">
    <location>
        <begin position="411"/>
        <end position="428"/>
    </location>
</feature>
<dbReference type="EMBL" id="CAJNOC010002992">
    <property type="protein sequence ID" value="CAF0961799.1"/>
    <property type="molecule type" value="Genomic_DNA"/>
</dbReference>
<evidence type="ECO:0000256" key="3">
    <source>
        <dbReference type="ARBA" id="ARBA00022989"/>
    </source>
</evidence>
<evidence type="ECO:0000256" key="4">
    <source>
        <dbReference type="ARBA" id="ARBA00023136"/>
    </source>
</evidence>
<comment type="subcellular location">
    <subcellularLocation>
        <location evidence="1">Membrane</location>
    </subcellularLocation>
</comment>
<evidence type="ECO:0000259" key="6">
    <source>
        <dbReference type="PROSITE" id="PS50262"/>
    </source>
</evidence>